<keyword evidence="2" id="KW-1185">Reference proteome</keyword>
<organism evidence="1 2">
    <name type="scientific">Massilia pinisoli</name>
    <dbReference type="NCBI Taxonomy" id="1772194"/>
    <lineage>
        <taxon>Bacteria</taxon>
        <taxon>Pseudomonadati</taxon>
        <taxon>Pseudomonadota</taxon>
        <taxon>Betaproteobacteria</taxon>
        <taxon>Burkholderiales</taxon>
        <taxon>Oxalobacteraceae</taxon>
        <taxon>Telluria group</taxon>
        <taxon>Massilia</taxon>
    </lineage>
</organism>
<dbReference type="RefSeq" id="WP_258815429.1">
    <property type="nucleotide sequence ID" value="NZ_JANUGW010000002.1"/>
</dbReference>
<dbReference type="SUPFAM" id="SSF56784">
    <property type="entry name" value="HAD-like"/>
    <property type="match status" value="1"/>
</dbReference>
<comment type="caution">
    <text evidence="1">The sequence shown here is derived from an EMBL/GenBank/DDBJ whole genome shotgun (WGS) entry which is preliminary data.</text>
</comment>
<name>A0ABT1ZLI5_9BURK</name>
<gene>
    <name evidence="1" type="ORF">NX784_04180</name>
</gene>
<dbReference type="Proteomes" id="UP001204151">
    <property type="component" value="Unassembled WGS sequence"/>
</dbReference>
<protein>
    <submittedName>
        <fullName evidence="1">Uncharacterized protein</fullName>
    </submittedName>
</protein>
<reference evidence="1 2" key="1">
    <citation type="submission" date="2022-08" db="EMBL/GenBank/DDBJ databases">
        <title>Reclassification of Massilia species as members of the genera Telluria, Duganella, Pseudoduganella, Mokoshia gen. nov. and Zemynaea gen. nov. using orthogonal and non-orthogonal genome-based approaches.</title>
        <authorList>
            <person name="Bowman J.P."/>
        </authorList>
    </citation>
    <scope>NUCLEOTIDE SEQUENCE [LARGE SCALE GENOMIC DNA]</scope>
    <source>
        <strain evidence="1 2">JCM 31316</strain>
    </source>
</reference>
<sequence>MTAQAFIFDLSAFRGTQAAGAADAERLLDQAIEDGLPCALISELPHDQAGEQLRHRFGDTAHHIFSVVLTGADFEARGHKAPYSVVLDQLGVQPDAALAVTTSPRAIAAARTARIGVQASKPVVMRKDVRKVVMPVTRH</sequence>
<proteinExistence type="predicted"/>
<evidence type="ECO:0000313" key="2">
    <source>
        <dbReference type="Proteomes" id="UP001204151"/>
    </source>
</evidence>
<accession>A0ABT1ZLI5</accession>
<dbReference type="InterPro" id="IPR036412">
    <property type="entry name" value="HAD-like_sf"/>
</dbReference>
<evidence type="ECO:0000313" key="1">
    <source>
        <dbReference type="EMBL" id="MCS0580780.1"/>
    </source>
</evidence>
<dbReference type="EMBL" id="JANUGW010000002">
    <property type="protein sequence ID" value="MCS0580780.1"/>
    <property type="molecule type" value="Genomic_DNA"/>
</dbReference>
<dbReference type="InterPro" id="IPR023214">
    <property type="entry name" value="HAD_sf"/>
</dbReference>
<dbReference type="Gene3D" id="3.40.50.1000">
    <property type="entry name" value="HAD superfamily/HAD-like"/>
    <property type="match status" value="1"/>
</dbReference>